<proteinExistence type="predicted"/>
<feature type="transmembrane region" description="Helical" evidence="1">
    <location>
        <begin position="104"/>
        <end position="124"/>
    </location>
</feature>
<feature type="transmembrane region" description="Helical" evidence="1">
    <location>
        <begin position="16"/>
        <end position="42"/>
    </location>
</feature>
<dbReference type="RefSeq" id="XP_025572706.1">
    <property type="nucleotide sequence ID" value="XM_025713859.1"/>
</dbReference>
<sequence length="129" mass="14572">MCILIYSLRWKHIPAFYFFFLFLSYPLFLGASDQACIIPFVITKHRLGSKRGGWEAVHHGVGVSIIMFRSGRWCGILLMCMGIFPSIFFFSSHVMTMIAFWDGIYYPVSSHHVLVSIALALALASCTGQ</sequence>
<evidence type="ECO:0000313" key="2">
    <source>
        <dbReference type="EMBL" id="RAK98378.1"/>
    </source>
</evidence>
<keyword evidence="1" id="KW-0812">Transmembrane</keyword>
<dbReference type="EMBL" id="KZ824454">
    <property type="protein sequence ID" value="RAK98378.1"/>
    <property type="molecule type" value="Genomic_DNA"/>
</dbReference>
<feature type="transmembrane region" description="Helical" evidence="1">
    <location>
        <begin position="76"/>
        <end position="98"/>
    </location>
</feature>
<dbReference type="GeneID" id="37218724"/>
<reference evidence="2 3" key="1">
    <citation type="submission" date="2018-02" db="EMBL/GenBank/DDBJ databases">
        <title>The genomes of Aspergillus section Nigri reveals drivers in fungal speciation.</title>
        <authorList>
            <consortium name="DOE Joint Genome Institute"/>
            <person name="Vesth T.C."/>
            <person name="Nybo J."/>
            <person name="Theobald S."/>
            <person name="Brandl J."/>
            <person name="Frisvad J.C."/>
            <person name="Nielsen K.F."/>
            <person name="Lyhne E.K."/>
            <person name="Kogle M.E."/>
            <person name="Kuo A."/>
            <person name="Riley R."/>
            <person name="Clum A."/>
            <person name="Nolan M."/>
            <person name="Lipzen A."/>
            <person name="Salamov A."/>
            <person name="Henrissat B."/>
            <person name="Wiebenga A."/>
            <person name="De vries R.P."/>
            <person name="Grigoriev I.V."/>
            <person name="Mortensen U.H."/>
            <person name="Andersen M.R."/>
            <person name="Baker S.E."/>
        </authorList>
    </citation>
    <scope>NUCLEOTIDE SEQUENCE [LARGE SCALE GENOMIC DNA]</scope>
    <source>
        <strain evidence="2 3">CBS 121593</strain>
    </source>
</reference>
<keyword evidence="1" id="KW-0472">Membrane</keyword>
<dbReference type="VEuPathDB" id="FungiDB:BO80DRAFT_161575"/>
<accession>A0A395GTU4</accession>
<organism evidence="2 3">
    <name type="scientific">Aspergillus ibericus CBS 121593</name>
    <dbReference type="NCBI Taxonomy" id="1448316"/>
    <lineage>
        <taxon>Eukaryota</taxon>
        <taxon>Fungi</taxon>
        <taxon>Dikarya</taxon>
        <taxon>Ascomycota</taxon>
        <taxon>Pezizomycotina</taxon>
        <taxon>Eurotiomycetes</taxon>
        <taxon>Eurotiomycetidae</taxon>
        <taxon>Eurotiales</taxon>
        <taxon>Aspergillaceae</taxon>
        <taxon>Aspergillus</taxon>
        <taxon>Aspergillus subgen. Circumdati</taxon>
    </lineage>
</organism>
<evidence type="ECO:0000256" key="1">
    <source>
        <dbReference type="SAM" id="Phobius"/>
    </source>
</evidence>
<evidence type="ECO:0000313" key="3">
    <source>
        <dbReference type="Proteomes" id="UP000249402"/>
    </source>
</evidence>
<keyword evidence="3" id="KW-1185">Reference proteome</keyword>
<dbReference type="AlphaFoldDB" id="A0A395GTU4"/>
<gene>
    <name evidence="2" type="ORF">BO80DRAFT_161575</name>
</gene>
<name>A0A395GTU4_9EURO</name>
<protein>
    <submittedName>
        <fullName evidence="2">Uncharacterized protein</fullName>
    </submittedName>
</protein>
<keyword evidence="1" id="KW-1133">Transmembrane helix</keyword>
<dbReference type="Proteomes" id="UP000249402">
    <property type="component" value="Unassembled WGS sequence"/>
</dbReference>